<dbReference type="PANTHER" id="PTHR30483:SF38">
    <property type="entry name" value="BLR7848 PROTEIN"/>
    <property type="match status" value="1"/>
</dbReference>
<evidence type="ECO:0000256" key="5">
    <source>
        <dbReference type="SAM" id="MobiDB-lite"/>
    </source>
</evidence>
<feature type="domain" description="Leucine-binding protein" evidence="7">
    <location>
        <begin position="58"/>
        <end position="404"/>
    </location>
</feature>
<dbReference type="PANTHER" id="PTHR30483">
    <property type="entry name" value="LEUCINE-SPECIFIC-BINDING PROTEIN"/>
    <property type="match status" value="1"/>
</dbReference>
<evidence type="ECO:0000313" key="9">
    <source>
        <dbReference type="Proteomes" id="UP000281915"/>
    </source>
</evidence>
<proteinExistence type="inferred from homology"/>
<feature type="compositionally biased region" description="Gly residues" evidence="5">
    <location>
        <begin position="28"/>
        <end position="40"/>
    </location>
</feature>
<evidence type="ECO:0000256" key="3">
    <source>
        <dbReference type="ARBA" id="ARBA00022729"/>
    </source>
</evidence>
<dbReference type="CDD" id="cd06333">
    <property type="entry name" value="PBP1_ABC_RPA1789-like"/>
    <property type="match status" value="1"/>
</dbReference>
<evidence type="ECO:0000256" key="6">
    <source>
        <dbReference type="SAM" id="SignalP"/>
    </source>
</evidence>
<dbReference type="Gene3D" id="3.40.50.2300">
    <property type="match status" value="2"/>
</dbReference>
<keyword evidence="4" id="KW-0029">Amino-acid transport</keyword>
<comment type="caution">
    <text evidence="8">The sequence shown here is derived from an EMBL/GenBank/DDBJ whole genome shotgun (WGS) entry which is preliminary data.</text>
</comment>
<dbReference type="InterPro" id="IPR051010">
    <property type="entry name" value="BCAA_transport"/>
</dbReference>
<feature type="chain" id="PRO_5018149283" evidence="6">
    <location>
        <begin position="29"/>
        <end position="410"/>
    </location>
</feature>
<keyword evidence="3 6" id="KW-0732">Signal</keyword>
<dbReference type="InterPro" id="IPR000709">
    <property type="entry name" value="Leu_Ile_Val-bd"/>
</dbReference>
<sequence>MKKSQIKKWLYPLAVASLVMLSACGGGAQPAGTSGGGSTGGEQPAGQAQPAAESSKEPIKVGAIFSLTGANSPLGVPEKQAVELLLKEINEAGGVDGRPVEIIFEDDKSDNTEAVKAIKKLVSKDKIVAVLGSSGSGPSLGMAEFAAAEKLPMISMAAADQVTNPVRAGIFKTPHTDVHGTKRIFKYLQEKGITKIATLNDSNPYGSGWTQQIQKYAPEYGITIVAEEKYGTKDPSMSSQLTKIKGTDAQALIVAGTNPAPATIVKEAKQLNLGIPIISSHGSANSKFLELVGDAGEGVLMVAGKLLVPDQVDANDPQAAIIKKFVDGYKAAYNAEPDGFAGYGYDGLNLLVEGLKQAGGDASKLGEVLEKVNYVGVTGEFKFSAEDHNGLTEDSMIMVEVKDGKFQLLK</sequence>
<evidence type="ECO:0000256" key="4">
    <source>
        <dbReference type="ARBA" id="ARBA00022970"/>
    </source>
</evidence>
<feature type="region of interest" description="Disordered" evidence="5">
    <location>
        <begin position="28"/>
        <end position="54"/>
    </location>
</feature>
<feature type="signal peptide" evidence="6">
    <location>
        <begin position="1"/>
        <end position="28"/>
    </location>
</feature>
<evidence type="ECO:0000256" key="1">
    <source>
        <dbReference type="ARBA" id="ARBA00010062"/>
    </source>
</evidence>
<dbReference type="PROSITE" id="PS51257">
    <property type="entry name" value="PROKAR_LIPOPROTEIN"/>
    <property type="match status" value="1"/>
</dbReference>
<dbReference type="GO" id="GO:0006865">
    <property type="term" value="P:amino acid transport"/>
    <property type="evidence" value="ECO:0007669"/>
    <property type="project" value="UniProtKB-KW"/>
</dbReference>
<accession>A0A3M8CQL7</accession>
<dbReference type="AlphaFoldDB" id="A0A3M8CQL7"/>
<name>A0A3M8CQL7_9BACL</name>
<keyword evidence="2" id="KW-0813">Transport</keyword>
<dbReference type="PRINTS" id="PR00337">
    <property type="entry name" value="LEUILEVALBP"/>
</dbReference>
<evidence type="ECO:0000256" key="2">
    <source>
        <dbReference type="ARBA" id="ARBA00022448"/>
    </source>
</evidence>
<dbReference type="Pfam" id="PF13458">
    <property type="entry name" value="Peripla_BP_6"/>
    <property type="match status" value="1"/>
</dbReference>
<dbReference type="RefSeq" id="WP_122913648.1">
    <property type="nucleotide sequence ID" value="NZ_RHHT01000027.1"/>
</dbReference>
<dbReference type="SUPFAM" id="SSF53822">
    <property type="entry name" value="Periplasmic binding protein-like I"/>
    <property type="match status" value="1"/>
</dbReference>
<dbReference type="Proteomes" id="UP000281915">
    <property type="component" value="Unassembled WGS sequence"/>
</dbReference>
<dbReference type="InterPro" id="IPR028081">
    <property type="entry name" value="Leu-bd"/>
</dbReference>
<dbReference type="InterPro" id="IPR028082">
    <property type="entry name" value="Peripla_BP_I"/>
</dbReference>
<comment type="similarity">
    <text evidence="1">Belongs to the leucine-binding protein family.</text>
</comment>
<dbReference type="EMBL" id="RHHT01000027">
    <property type="protein sequence ID" value="RNB77849.1"/>
    <property type="molecule type" value="Genomic_DNA"/>
</dbReference>
<evidence type="ECO:0000259" key="7">
    <source>
        <dbReference type="Pfam" id="PF13458"/>
    </source>
</evidence>
<reference evidence="8 9" key="1">
    <citation type="submission" date="2018-10" db="EMBL/GenBank/DDBJ databases">
        <title>Phylogenomics of Brevibacillus.</title>
        <authorList>
            <person name="Dunlap C."/>
        </authorList>
    </citation>
    <scope>NUCLEOTIDE SEQUENCE [LARGE SCALE GENOMIC DNA]</scope>
    <source>
        <strain evidence="8 9">JCM 15085</strain>
    </source>
</reference>
<gene>
    <name evidence="8" type="ORF">EDM58_12595</name>
</gene>
<protein>
    <submittedName>
        <fullName evidence="8">ABC transporter substrate-binding protein</fullName>
    </submittedName>
</protein>
<organism evidence="8 9">
    <name type="scientific">Brevibacillus panacihumi</name>
    <dbReference type="NCBI Taxonomy" id="497735"/>
    <lineage>
        <taxon>Bacteria</taxon>
        <taxon>Bacillati</taxon>
        <taxon>Bacillota</taxon>
        <taxon>Bacilli</taxon>
        <taxon>Bacillales</taxon>
        <taxon>Paenibacillaceae</taxon>
        <taxon>Brevibacillus</taxon>
    </lineage>
</organism>
<feature type="compositionally biased region" description="Low complexity" evidence="5">
    <location>
        <begin position="41"/>
        <end position="53"/>
    </location>
</feature>
<evidence type="ECO:0000313" key="8">
    <source>
        <dbReference type="EMBL" id="RNB77849.1"/>
    </source>
</evidence>